<dbReference type="CDD" id="cd21134">
    <property type="entry name" value="YTH"/>
    <property type="match status" value="1"/>
</dbReference>
<dbReference type="RefSeq" id="XP_064662844.1">
    <property type="nucleotide sequence ID" value="XM_064798517.1"/>
</dbReference>
<evidence type="ECO:0000313" key="3">
    <source>
        <dbReference type="EMBL" id="KAK5174175.1"/>
    </source>
</evidence>
<proteinExistence type="predicted"/>
<feature type="region of interest" description="Disordered" evidence="1">
    <location>
        <begin position="1"/>
        <end position="78"/>
    </location>
</feature>
<keyword evidence="4" id="KW-1185">Reference proteome</keyword>
<reference evidence="3 4" key="1">
    <citation type="submission" date="2023-08" db="EMBL/GenBank/DDBJ databases">
        <title>Black Yeasts Isolated from many extreme environments.</title>
        <authorList>
            <person name="Coleine C."/>
            <person name="Stajich J.E."/>
            <person name="Selbmann L."/>
        </authorList>
    </citation>
    <scope>NUCLEOTIDE SEQUENCE [LARGE SCALE GENOMIC DNA]</scope>
    <source>
        <strain evidence="3 4">CCFEE 5935</strain>
    </source>
</reference>
<sequence length="927" mass="100728">MASNPSAPAEKKRSYAEVARPPPINTNLACVAPGGAPPSSSGPGSAISTVATSLSSGSWTPGSATEATQSATIPKKKSWNSSLRGHAVAVPLRPAGRQTAVPEAAVGLGLQFDQADQTDRVVERKHDALSTDATIHHTFSTSPHVNQAADSNANTFPLIQYPFGSSRDLANQHRIPSSDFTSSTPIKAEDSSNVPISTVKKAVHFKNTHEVSNDAVLNMTVPDAVPGQLTRPDSTMNPTAAEEGDSELDTLSDLTKFEEQQHGTAPIFVWIEEAHHPQSIQKQLRNNRMPEHFTAAYPGAFMTLKSIGNKNFKLEANARVISIRTDFFSNIQAAVQGGKWATVDKVGARIMRVWNSRKSEDDKVLFLFSVNGYKSYCALAEMSGPFMEGGTNLENFEYGEDGSSEWGTIPVTWKYVKNVAYPWFSDIHHDHNDGPITNMWNGMHFPTEAGRAVIKRYVERPHFTNLLCWVTKGEFLPHRVPTPAMMDPDLAPKDSNSHYGNNYRGKKGGRGRGRGQPTQRLAEDGRAATHRSDAGYDNNFPPMTQQHGAMVPWEGRNAPYERGRIIGEARDTQPTPMRSRFNAIHKPQLQITPPSNFDGPASPPPRPGQIMHLPVVVDEHGNYVPITPGGGRLPSMSAQGSGSTTPTAYHHPANSRPINPGFLGSFPPQGARNFSGPTNFSGARSPLAPQTVRRMQSDVGTADVFNTPRQVRPATTVNRMGTPAVGIQSGPNYGGNNQNETALQRAAGSANFVPSHVGFSSQYGHTLVSASEESEHSLRTDNAHSNNTAEEGRLTAEEKERMFHEATLRLRQAEFDLARINYQQDPRRTIDNNASEYNGSEPGGIHAWVSTSSLEKRMISPPASLTPSVLGTEAEFEARIQKDIENIVASPEGSVCEEKVHEEKKTETGSISSGTTKDGGVRLQKKA</sequence>
<organism evidence="3 4">
    <name type="scientific">Saxophila tyrrhenica</name>
    <dbReference type="NCBI Taxonomy" id="1690608"/>
    <lineage>
        <taxon>Eukaryota</taxon>
        <taxon>Fungi</taxon>
        <taxon>Dikarya</taxon>
        <taxon>Ascomycota</taxon>
        <taxon>Pezizomycotina</taxon>
        <taxon>Dothideomycetes</taxon>
        <taxon>Dothideomycetidae</taxon>
        <taxon>Mycosphaerellales</taxon>
        <taxon>Extremaceae</taxon>
        <taxon>Saxophila</taxon>
    </lineage>
</organism>
<feature type="compositionally biased region" description="Low complexity" evidence="1">
    <location>
        <begin position="32"/>
        <end position="46"/>
    </location>
</feature>
<dbReference type="Pfam" id="PF04146">
    <property type="entry name" value="YTH"/>
    <property type="match status" value="1"/>
</dbReference>
<name>A0AAV9PJS7_9PEZI</name>
<feature type="region of interest" description="Disordered" evidence="1">
    <location>
        <begin position="893"/>
        <end position="927"/>
    </location>
</feature>
<accession>A0AAV9PJS7</accession>
<dbReference type="GeneID" id="89922603"/>
<evidence type="ECO:0000259" key="2">
    <source>
        <dbReference type="PROSITE" id="PS50882"/>
    </source>
</evidence>
<feature type="compositionally biased region" description="Polar residues" evidence="1">
    <location>
        <begin position="47"/>
        <end position="72"/>
    </location>
</feature>
<dbReference type="PROSITE" id="PS50882">
    <property type="entry name" value="YTH"/>
    <property type="match status" value="1"/>
</dbReference>
<feature type="compositionally biased region" description="Basic and acidic residues" evidence="1">
    <location>
        <begin position="773"/>
        <end position="782"/>
    </location>
</feature>
<dbReference type="GO" id="GO:0003723">
    <property type="term" value="F:RNA binding"/>
    <property type="evidence" value="ECO:0007669"/>
    <property type="project" value="InterPro"/>
</dbReference>
<dbReference type="Proteomes" id="UP001337655">
    <property type="component" value="Unassembled WGS sequence"/>
</dbReference>
<feature type="domain" description="YTH" evidence="2">
    <location>
        <begin position="318"/>
        <end position="457"/>
    </location>
</feature>
<dbReference type="Gene3D" id="3.10.590.10">
    <property type="entry name" value="ph1033 like domains"/>
    <property type="match status" value="1"/>
</dbReference>
<comment type="caution">
    <text evidence="3">The sequence shown here is derived from an EMBL/GenBank/DDBJ whole genome shotgun (WGS) entry which is preliminary data.</text>
</comment>
<feature type="region of interest" description="Disordered" evidence="1">
    <location>
        <begin position="486"/>
        <end position="548"/>
    </location>
</feature>
<protein>
    <recommendedName>
        <fullName evidence="2">YTH domain-containing protein</fullName>
    </recommendedName>
</protein>
<dbReference type="AlphaFoldDB" id="A0AAV9PJS7"/>
<dbReference type="InterPro" id="IPR007275">
    <property type="entry name" value="YTH_domain"/>
</dbReference>
<evidence type="ECO:0000313" key="4">
    <source>
        <dbReference type="Proteomes" id="UP001337655"/>
    </source>
</evidence>
<feature type="compositionally biased region" description="Basic and acidic residues" evidence="1">
    <location>
        <begin position="896"/>
        <end position="907"/>
    </location>
</feature>
<dbReference type="EMBL" id="JAVRRT010000002">
    <property type="protein sequence ID" value="KAK5174175.1"/>
    <property type="molecule type" value="Genomic_DNA"/>
</dbReference>
<feature type="region of interest" description="Disordered" evidence="1">
    <location>
        <begin position="226"/>
        <end position="247"/>
    </location>
</feature>
<feature type="compositionally biased region" description="Basic residues" evidence="1">
    <location>
        <begin position="504"/>
        <end position="513"/>
    </location>
</feature>
<feature type="compositionally biased region" description="Basic and acidic residues" evidence="1">
    <location>
        <begin position="521"/>
        <end position="534"/>
    </location>
</feature>
<feature type="region of interest" description="Disordered" evidence="1">
    <location>
        <begin position="770"/>
        <end position="796"/>
    </location>
</feature>
<gene>
    <name evidence="3" type="ORF">LTR77_001255</name>
</gene>
<evidence type="ECO:0000256" key="1">
    <source>
        <dbReference type="SAM" id="MobiDB-lite"/>
    </source>
</evidence>